<proteinExistence type="predicted"/>
<name>A0AAD4W7W8_PRUDU</name>
<protein>
    <submittedName>
        <fullName evidence="1">Uncharacterized protein</fullName>
    </submittedName>
</protein>
<sequence length="116" mass="13864">MLNSLGLGYEKIHACKNNCMLFYKEHETLDTCPICNESRFKMTPQNRPTKIPEKVMRYLPLKPKLQRLYMSTHTATDMRWHKEKRVDDDVMRHLADGEAWKEFDRTFPEFAVIPEM</sequence>
<dbReference type="AlphaFoldDB" id="A0AAD4W7W8"/>
<reference evidence="1 2" key="1">
    <citation type="journal article" date="2022" name="G3 (Bethesda)">
        <title>Whole-genome sequence and methylome profiling of the almond [Prunus dulcis (Mill.) D.A. Webb] cultivar 'Nonpareil'.</title>
        <authorList>
            <person name="D'Amico-Willman K.M."/>
            <person name="Ouma W.Z."/>
            <person name="Meulia T."/>
            <person name="Sideli G.M."/>
            <person name="Gradziel T.M."/>
            <person name="Fresnedo-Ramirez J."/>
        </authorList>
    </citation>
    <scope>NUCLEOTIDE SEQUENCE [LARGE SCALE GENOMIC DNA]</scope>
    <source>
        <strain evidence="1">Clone GOH B32 T37-40</strain>
    </source>
</reference>
<keyword evidence="2" id="KW-1185">Reference proteome</keyword>
<dbReference type="Proteomes" id="UP001054821">
    <property type="component" value="Chromosome 3"/>
</dbReference>
<comment type="caution">
    <text evidence="1">The sequence shown here is derived from an EMBL/GenBank/DDBJ whole genome shotgun (WGS) entry which is preliminary data.</text>
</comment>
<evidence type="ECO:0000313" key="2">
    <source>
        <dbReference type="Proteomes" id="UP001054821"/>
    </source>
</evidence>
<gene>
    <name evidence="1" type="ORF">L3X38_017730</name>
</gene>
<dbReference type="PANTHER" id="PTHR10775">
    <property type="entry name" value="OS08G0208400 PROTEIN"/>
    <property type="match status" value="1"/>
</dbReference>
<dbReference type="PANTHER" id="PTHR10775:SF185">
    <property type="entry name" value="OS08G0208400 PROTEIN"/>
    <property type="match status" value="1"/>
</dbReference>
<dbReference type="EMBL" id="JAJFAZ020000003">
    <property type="protein sequence ID" value="KAI5338459.1"/>
    <property type="molecule type" value="Genomic_DNA"/>
</dbReference>
<accession>A0AAD4W7W8</accession>
<evidence type="ECO:0000313" key="1">
    <source>
        <dbReference type="EMBL" id="KAI5338459.1"/>
    </source>
</evidence>
<organism evidence="1 2">
    <name type="scientific">Prunus dulcis</name>
    <name type="common">Almond</name>
    <name type="synonym">Amygdalus dulcis</name>
    <dbReference type="NCBI Taxonomy" id="3755"/>
    <lineage>
        <taxon>Eukaryota</taxon>
        <taxon>Viridiplantae</taxon>
        <taxon>Streptophyta</taxon>
        <taxon>Embryophyta</taxon>
        <taxon>Tracheophyta</taxon>
        <taxon>Spermatophyta</taxon>
        <taxon>Magnoliopsida</taxon>
        <taxon>eudicotyledons</taxon>
        <taxon>Gunneridae</taxon>
        <taxon>Pentapetalae</taxon>
        <taxon>rosids</taxon>
        <taxon>fabids</taxon>
        <taxon>Rosales</taxon>
        <taxon>Rosaceae</taxon>
        <taxon>Amygdaloideae</taxon>
        <taxon>Amygdaleae</taxon>
        <taxon>Prunus</taxon>
    </lineage>
</organism>